<sequence length="582" mass="65979">MHYISSLLSFRRPFTALIPKFKFSSHQTISLLQSCKSMKEMKEIHAHILRTNQITDTFVATKMIEYCVMSARNMDYALRVFDCIDRPNAYTWTTIIRGFMEIKIPEKAIEFYGLMRAQGVEPNKFTFVFVLKAYSLIPSYQEGRTVHGKLLRLGLCSDVFLHNALIHMYSKCGDVKAAYCLFEEVPAYNVVNWNTMINACFSCGDIENARRLFNEMPERNVESWNAFISGYSKCGQISVARSLFDDMPNRDLVSWSTMISSYAQSRRAMEALDLFKEMQLAGVRPDSVTMVSALSACSQVGALDMGRWIHAYVRKNKLINDVFLGTSLVDMYAKCGCIDIALEVFNGMPHKNVCSWNAILCGLAMHGYGNDVLTLFKQMELANVRPNDITFVGILSACSHVGLVDEGRRQFNRMVKEFSIVPKIEHYGCMIDILGRAGLINEAKYLIKNMPMEPNIIIWGSFLTACRICGDTSACNDVIKHLEEIEPGDGGCYVLLSNIYTSGKQWGEAEKMRKMIRNMGIEKRMPGCSSIEVNSLVHEFLVEDKSHPQWREIYGAIDRLSTNLEAEGYVPNPSLVLYNIDE</sequence>
<dbReference type="Pfam" id="PF20430">
    <property type="entry name" value="Eplus_motif"/>
    <property type="match status" value="1"/>
</dbReference>
<accession>A0A822ZW26</accession>
<dbReference type="PANTHER" id="PTHR47926:SF436">
    <property type="entry name" value="PENTATRICOPEPTIDE REPEAT-CONTAINING PROTEIN ELI1, CHLOROPLASTIC-LIKE ISOFORM X2"/>
    <property type="match status" value="1"/>
</dbReference>
<dbReference type="InterPro" id="IPR046849">
    <property type="entry name" value="E2_motif"/>
</dbReference>
<comment type="caution">
    <text evidence="3">The sequence shown here is derived from an EMBL/GenBank/DDBJ whole genome shotgun (WGS) entry which is preliminary data.</text>
</comment>
<evidence type="ECO:0000256" key="2">
    <source>
        <dbReference type="PROSITE-ProRule" id="PRU00708"/>
    </source>
</evidence>
<evidence type="ECO:0008006" key="5">
    <source>
        <dbReference type="Google" id="ProtNLM"/>
    </source>
</evidence>
<dbReference type="GO" id="GO:0003723">
    <property type="term" value="F:RNA binding"/>
    <property type="evidence" value="ECO:0007669"/>
    <property type="project" value="InterPro"/>
</dbReference>
<dbReference type="AlphaFoldDB" id="A0A822ZW26"/>
<proteinExistence type="predicted"/>
<dbReference type="Pfam" id="PF13041">
    <property type="entry name" value="PPR_2"/>
    <property type="match status" value="4"/>
</dbReference>
<dbReference type="FunFam" id="1.25.40.10:FF:000470">
    <property type="entry name" value="Pentatricopeptide repeat-containing protein At5g66520"/>
    <property type="match status" value="1"/>
</dbReference>
<dbReference type="FunFam" id="1.25.40.10:FF:000348">
    <property type="entry name" value="Pentatricopeptide repeat-containing protein chloroplastic"/>
    <property type="match status" value="1"/>
</dbReference>
<evidence type="ECO:0000313" key="3">
    <source>
        <dbReference type="EMBL" id="DAD46128.1"/>
    </source>
</evidence>
<dbReference type="EMBL" id="DUZY01000007">
    <property type="protein sequence ID" value="DAD46128.1"/>
    <property type="molecule type" value="Genomic_DNA"/>
</dbReference>
<dbReference type="PROSITE" id="PS51375">
    <property type="entry name" value="PPR"/>
    <property type="match status" value="4"/>
</dbReference>
<dbReference type="SUPFAM" id="SSF48452">
    <property type="entry name" value="TPR-like"/>
    <property type="match status" value="1"/>
</dbReference>
<feature type="repeat" description="PPR" evidence="2">
    <location>
        <begin position="189"/>
        <end position="223"/>
    </location>
</feature>
<dbReference type="FunFam" id="1.25.40.10:FF:000184">
    <property type="entry name" value="Pentatricopeptide repeat-containing protein, chloroplastic"/>
    <property type="match status" value="1"/>
</dbReference>
<feature type="repeat" description="PPR" evidence="2">
    <location>
        <begin position="88"/>
        <end position="122"/>
    </location>
</feature>
<feature type="repeat" description="PPR" evidence="2">
    <location>
        <begin position="352"/>
        <end position="386"/>
    </location>
</feature>
<dbReference type="Gene3D" id="1.25.40.10">
    <property type="entry name" value="Tetratricopeptide repeat domain"/>
    <property type="match status" value="4"/>
</dbReference>
<name>A0A822ZW26_NELNU</name>
<dbReference type="PANTHER" id="PTHR47926">
    <property type="entry name" value="PENTATRICOPEPTIDE REPEAT-CONTAINING PROTEIN"/>
    <property type="match status" value="1"/>
</dbReference>
<evidence type="ECO:0000313" key="4">
    <source>
        <dbReference type="Proteomes" id="UP000607653"/>
    </source>
</evidence>
<dbReference type="InterPro" id="IPR046960">
    <property type="entry name" value="PPR_At4g14850-like_plant"/>
</dbReference>
<dbReference type="NCBIfam" id="TIGR00756">
    <property type="entry name" value="PPR"/>
    <property type="match status" value="5"/>
</dbReference>
<dbReference type="InterPro" id="IPR002885">
    <property type="entry name" value="PPR_rpt"/>
</dbReference>
<feature type="repeat" description="PPR" evidence="2">
    <location>
        <begin position="251"/>
        <end position="285"/>
    </location>
</feature>
<organism evidence="3 4">
    <name type="scientific">Nelumbo nucifera</name>
    <name type="common">Sacred lotus</name>
    <dbReference type="NCBI Taxonomy" id="4432"/>
    <lineage>
        <taxon>Eukaryota</taxon>
        <taxon>Viridiplantae</taxon>
        <taxon>Streptophyta</taxon>
        <taxon>Embryophyta</taxon>
        <taxon>Tracheophyta</taxon>
        <taxon>Spermatophyta</taxon>
        <taxon>Magnoliopsida</taxon>
        <taxon>Proteales</taxon>
        <taxon>Nelumbonaceae</taxon>
        <taxon>Nelumbo</taxon>
    </lineage>
</organism>
<protein>
    <recommendedName>
        <fullName evidence="5">Pentatricopeptide repeat-containing protein At1g08070, chloroplastic-like</fullName>
    </recommendedName>
</protein>
<dbReference type="Pfam" id="PF01535">
    <property type="entry name" value="PPR"/>
    <property type="match status" value="3"/>
</dbReference>
<keyword evidence="1" id="KW-0677">Repeat</keyword>
<keyword evidence="4" id="KW-1185">Reference proteome</keyword>
<gene>
    <name evidence="3" type="ORF">HUJ06_004358</name>
</gene>
<dbReference type="Pfam" id="PF20431">
    <property type="entry name" value="E_motif"/>
    <property type="match status" value="1"/>
</dbReference>
<dbReference type="GO" id="GO:0009451">
    <property type="term" value="P:RNA modification"/>
    <property type="evidence" value="ECO:0007669"/>
    <property type="project" value="InterPro"/>
</dbReference>
<dbReference type="InterPro" id="IPR046848">
    <property type="entry name" value="E_motif"/>
</dbReference>
<evidence type="ECO:0000256" key="1">
    <source>
        <dbReference type="ARBA" id="ARBA00022737"/>
    </source>
</evidence>
<dbReference type="InterPro" id="IPR011990">
    <property type="entry name" value="TPR-like_helical_dom_sf"/>
</dbReference>
<reference evidence="3 4" key="1">
    <citation type="journal article" date="2020" name="Mol. Biol. Evol.">
        <title>Distinct Expression and Methylation Patterns for Genes with Different Fates following a Single Whole-Genome Duplication in Flowering Plants.</title>
        <authorList>
            <person name="Shi T."/>
            <person name="Rahmani R.S."/>
            <person name="Gugger P.F."/>
            <person name="Wang M."/>
            <person name="Li H."/>
            <person name="Zhang Y."/>
            <person name="Li Z."/>
            <person name="Wang Q."/>
            <person name="Van de Peer Y."/>
            <person name="Marchal K."/>
            <person name="Chen J."/>
        </authorList>
    </citation>
    <scope>NUCLEOTIDE SEQUENCE [LARGE SCALE GENOMIC DNA]</scope>
    <source>
        <tissue evidence="3">Leaf</tissue>
    </source>
</reference>
<dbReference type="Proteomes" id="UP000607653">
    <property type="component" value="Unassembled WGS sequence"/>
</dbReference>